<dbReference type="PIRSF" id="PIRSF005739">
    <property type="entry name" value="O-mtase"/>
    <property type="match status" value="1"/>
</dbReference>
<evidence type="ECO:0000256" key="5">
    <source>
        <dbReference type="PIRSR" id="PIRSR005739-1"/>
    </source>
</evidence>
<organism evidence="8 9">
    <name type="scientific">Cucurbita moschata</name>
    <name type="common">Winter crookneck squash</name>
    <name type="synonym">Cucurbita pepo var. moschata</name>
    <dbReference type="NCBI Taxonomy" id="3662"/>
    <lineage>
        <taxon>Eukaryota</taxon>
        <taxon>Viridiplantae</taxon>
        <taxon>Streptophyta</taxon>
        <taxon>Embryophyta</taxon>
        <taxon>Tracheophyta</taxon>
        <taxon>Spermatophyta</taxon>
        <taxon>Magnoliopsida</taxon>
        <taxon>eudicotyledons</taxon>
        <taxon>Gunneridae</taxon>
        <taxon>Pentapetalae</taxon>
        <taxon>rosids</taxon>
        <taxon>fabids</taxon>
        <taxon>Cucurbitales</taxon>
        <taxon>Cucurbitaceae</taxon>
        <taxon>Cucurbiteae</taxon>
        <taxon>Cucurbita</taxon>
    </lineage>
</organism>
<dbReference type="InterPro" id="IPR012967">
    <property type="entry name" value="COMT_dimerisation"/>
</dbReference>
<evidence type="ECO:0000256" key="3">
    <source>
        <dbReference type="ARBA" id="ARBA00022691"/>
    </source>
</evidence>
<keyword evidence="3" id="KW-0949">S-adenosyl-L-methionine</keyword>
<dbReference type="GO" id="GO:0008171">
    <property type="term" value="F:O-methyltransferase activity"/>
    <property type="evidence" value="ECO:0007669"/>
    <property type="project" value="InterPro"/>
</dbReference>
<dbReference type="Gene3D" id="1.10.10.10">
    <property type="entry name" value="Winged helix-like DNA-binding domain superfamily/Winged helix DNA-binding domain"/>
    <property type="match status" value="1"/>
</dbReference>
<dbReference type="GeneID" id="111435052"/>
<dbReference type="PANTHER" id="PTHR11746">
    <property type="entry name" value="O-METHYLTRANSFERASE"/>
    <property type="match status" value="1"/>
</dbReference>
<comment type="similarity">
    <text evidence="4">Belongs to the class I-like SAM-binding methyltransferase superfamily. Cation-independent O-methyltransferase family.</text>
</comment>
<sequence>MEGTEKETLSKKEEEDGQAIIQMWKYIFGFSEMAAIKCAIELQIADIIEDHGSPMTLPQLSSTLHCSSPLLHRILRFLVRRGIFKEYSISDDLIGYAQTPLSRLLATKNGSSLAPFMLLEASPAMLAAWHNLSAHVKSGGRFPFEAAHGMDVWGYAAANPKHNRLINEAMGCSTGLVVAAILDGCQGIFDGVGSLVDVGGGNGATLSVVVKACSWIRGINFDLPHVVSTSPVYERVEHVAGDMFDFVPNADAAFIKWTLHDWNDEECITILKNCKEAIPKNTGKVIIVDAVIDEKEETEQSDVGLMLDLVMMAHTSTGKERTRKEWAYVINAAGFSRFTVTRIQAIQSVIECFP</sequence>
<keyword evidence="1" id="KW-0489">Methyltransferase</keyword>
<evidence type="ECO:0000313" key="8">
    <source>
        <dbReference type="Proteomes" id="UP000504609"/>
    </source>
</evidence>
<dbReference type="Proteomes" id="UP000504609">
    <property type="component" value="Unplaced"/>
</dbReference>
<keyword evidence="8" id="KW-1185">Reference proteome</keyword>
<dbReference type="PROSITE" id="PS51683">
    <property type="entry name" value="SAM_OMT_II"/>
    <property type="match status" value="1"/>
</dbReference>
<dbReference type="Gene3D" id="3.40.50.150">
    <property type="entry name" value="Vaccinia Virus protein VP39"/>
    <property type="match status" value="1"/>
</dbReference>
<dbReference type="RefSeq" id="XP_022928138.1">
    <property type="nucleotide sequence ID" value="XM_023072370.1"/>
</dbReference>
<evidence type="ECO:0000313" key="10">
    <source>
        <dbReference type="RefSeq" id="XP_022928139.1"/>
    </source>
</evidence>
<dbReference type="SUPFAM" id="SSF46785">
    <property type="entry name" value="Winged helix' DNA-binding domain"/>
    <property type="match status" value="1"/>
</dbReference>
<proteinExistence type="inferred from homology"/>
<dbReference type="InterPro" id="IPR036390">
    <property type="entry name" value="WH_DNA-bd_sf"/>
</dbReference>
<gene>
    <name evidence="9 10" type="primary">LOC111435052</name>
</gene>
<dbReference type="AlphaFoldDB" id="A0A6J1EN16"/>
<dbReference type="GO" id="GO:0046983">
    <property type="term" value="F:protein dimerization activity"/>
    <property type="evidence" value="ECO:0007669"/>
    <property type="project" value="InterPro"/>
</dbReference>
<evidence type="ECO:0000256" key="2">
    <source>
        <dbReference type="ARBA" id="ARBA00022679"/>
    </source>
</evidence>
<evidence type="ECO:0000256" key="4">
    <source>
        <dbReference type="ARBA" id="ARBA00038277"/>
    </source>
</evidence>
<dbReference type="RefSeq" id="XP_022928139.1">
    <property type="nucleotide sequence ID" value="XM_023072371.1"/>
</dbReference>
<evidence type="ECO:0000259" key="7">
    <source>
        <dbReference type="Pfam" id="PF08100"/>
    </source>
</evidence>
<evidence type="ECO:0000313" key="9">
    <source>
        <dbReference type="RefSeq" id="XP_022928138.1"/>
    </source>
</evidence>
<evidence type="ECO:0000256" key="1">
    <source>
        <dbReference type="ARBA" id="ARBA00022603"/>
    </source>
</evidence>
<name>A0A6J1EN16_CUCMO</name>
<keyword evidence="2" id="KW-0808">Transferase</keyword>
<feature type="domain" description="O-methyltransferase C-terminal" evidence="6">
    <location>
        <begin position="129"/>
        <end position="336"/>
    </location>
</feature>
<dbReference type="Pfam" id="PF08100">
    <property type="entry name" value="Dimerisation"/>
    <property type="match status" value="1"/>
</dbReference>
<dbReference type="InterPro" id="IPR001077">
    <property type="entry name" value="COMT_C"/>
</dbReference>
<evidence type="ECO:0000259" key="6">
    <source>
        <dbReference type="Pfam" id="PF00891"/>
    </source>
</evidence>
<dbReference type="Pfam" id="PF00891">
    <property type="entry name" value="Methyltransf_2"/>
    <property type="match status" value="1"/>
</dbReference>
<dbReference type="SUPFAM" id="SSF53335">
    <property type="entry name" value="S-adenosyl-L-methionine-dependent methyltransferases"/>
    <property type="match status" value="1"/>
</dbReference>
<reference evidence="9 10" key="1">
    <citation type="submission" date="2025-04" db="UniProtKB">
        <authorList>
            <consortium name="RefSeq"/>
        </authorList>
    </citation>
    <scope>IDENTIFICATION</scope>
    <source>
        <tissue evidence="9 10">Young leaves</tissue>
    </source>
</reference>
<dbReference type="GO" id="GO:0032259">
    <property type="term" value="P:methylation"/>
    <property type="evidence" value="ECO:0007669"/>
    <property type="project" value="UniProtKB-KW"/>
</dbReference>
<dbReference type="InterPro" id="IPR036388">
    <property type="entry name" value="WH-like_DNA-bd_sf"/>
</dbReference>
<dbReference type="InterPro" id="IPR029063">
    <property type="entry name" value="SAM-dependent_MTases_sf"/>
</dbReference>
<dbReference type="KEGG" id="cmos:111435052"/>
<feature type="active site" description="Proton acceptor" evidence="5">
    <location>
        <position position="260"/>
    </location>
</feature>
<dbReference type="InterPro" id="IPR016461">
    <property type="entry name" value="COMT-like"/>
</dbReference>
<dbReference type="FunFam" id="3.40.50.150:FF:000294">
    <property type="entry name" value="O-methyltransferase family protein"/>
    <property type="match status" value="1"/>
</dbReference>
<feature type="domain" description="O-methyltransferase dimerisation" evidence="7">
    <location>
        <begin position="24"/>
        <end position="107"/>
    </location>
</feature>
<protein>
    <submittedName>
        <fullName evidence="9 10">(R,S)-reticuline 7-O-methyltransferase-like</fullName>
    </submittedName>
</protein>
<accession>A0A6J1EN16</accession>